<evidence type="ECO:0000313" key="8">
    <source>
        <dbReference type="EMBL" id="MFC0531565.1"/>
    </source>
</evidence>
<evidence type="ECO:0000259" key="5">
    <source>
        <dbReference type="Pfam" id="PF00441"/>
    </source>
</evidence>
<protein>
    <submittedName>
        <fullName evidence="8">Acyl-CoA dehydrogenase</fullName>
        <ecNumber evidence="8">1.3.8.-</ecNumber>
    </submittedName>
</protein>
<organism evidence="8 9">
    <name type="scientific">Phytohabitans kaempferiae</name>
    <dbReference type="NCBI Taxonomy" id="1620943"/>
    <lineage>
        <taxon>Bacteria</taxon>
        <taxon>Bacillati</taxon>
        <taxon>Actinomycetota</taxon>
        <taxon>Actinomycetes</taxon>
        <taxon>Micromonosporales</taxon>
        <taxon>Micromonosporaceae</taxon>
    </lineage>
</organism>
<reference evidence="8 9" key="1">
    <citation type="submission" date="2024-09" db="EMBL/GenBank/DDBJ databases">
        <authorList>
            <person name="Sun Q."/>
            <person name="Mori K."/>
        </authorList>
    </citation>
    <scope>NUCLEOTIDE SEQUENCE [LARGE SCALE GENOMIC DNA]</scope>
    <source>
        <strain evidence="8 9">TBRC 3947</strain>
    </source>
</reference>
<comment type="caution">
    <text evidence="8">The sequence shown here is derived from an EMBL/GenBank/DDBJ whole genome shotgun (WGS) entry which is preliminary data.</text>
</comment>
<evidence type="ECO:0000259" key="7">
    <source>
        <dbReference type="Pfam" id="PF12806"/>
    </source>
</evidence>
<dbReference type="Gene3D" id="1.20.140.10">
    <property type="entry name" value="Butyryl-CoA Dehydrogenase, subunit A, domain 3"/>
    <property type="match status" value="1"/>
</dbReference>
<dbReference type="EC" id="1.3.8.-" evidence="8"/>
<dbReference type="InterPro" id="IPR006091">
    <property type="entry name" value="Acyl-CoA_Oxase/DH_mid-dom"/>
</dbReference>
<dbReference type="Pfam" id="PF02770">
    <property type="entry name" value="Acyl-CoA_dh_M"/>
    <property type="match status" value="1"/>
</dbReference>
<name>A0ABV6MA10_9ACTN</name>
<dbReference type="Pfam" id="PF00441">
    <property type="entry name" value="Acyl-CoA_dh_1"/>
    <property type="match status" value="1"/>
</dbReference>
<dbReference type="Pfam" id="PF12806">
    <property type="entry name" value="Acyl-CoA_dh_C"/>
    <property type="match status" value="1"/>
</dbReference>
<dbReference type="PANTHER" id="PTHR42803">
    <property type="entry name" value="ACYL-COA DEHYDROGENASE"/>
    <property type="match status" value="1"/>
</dbReference>
<keyword evidence="9" id="KW-1185">Reference proteome</keyword>
<accession>A0ABV6MA10</accession>
<keyword evidence="3 4" id="KW-0274">FAD</keyword>
<dbReference type="RefSeq" id="WP_377256189.1">
    <property type="nucleotide sequence ID" value="NZ_JBHLUH010000060.1"/>
</dbReference>
<dbReference type="InterPro" id="IPR052166">
    <property type="entry name" value="Diverse_Acyl-CoA_DH"/>
</dbReference>
<dbReference type="Proteomes" id="UP001589867">
    <property type="component" value="Unassembled WGS sequence"/>
</dbReference>
<dbReference type="GO" id="GO:0016491">
    <property type="term" value="F:oxidoreductase activity"/>
    <property type="evidence" value="ECO:0007669"/>
    <property type="project" value="UniProtKB-KW"/>
</dbReference>
<evidence type="ECO:0000259" key="6">
    <source>
        <dbReference type="Pfam" id="PF02770"/>
    </source>
</evidence>
<dbReference type="InterPro" id="IPR009100">
    <property type="entry name" value="AcylCoA_DH/oxidase_NM_dom_sf"/>
</dbReference>
<evidence type="ECO:0000256" key="4">
    <source>
        <dbReference type="RuleBase" id="RU362125"/>
    </source>
</evidence>
<dbReference type="InterPro" id="IPR009075">
    <property type="entry name" value="AcylCo_DH/oxidase_C"/>
</dbReference>
<dbReference type="InterPro" id="IPR036250">
    <property type="entry name" value="AcylCo_DH-like_C"/>
</dbReference>
<feature type="domain" description="Acetyl-CoA dehydrogenase-like C-terminal" evidence="7">
    <location>
        <begin position="485"/>
        <end position="602"/>
    </location>
</feature>
<evidence type="ECO:0000256" key="1">
    <source>
        <dbReference type="ARBA" id="ARBA00009347"/>
    </source>
</evidence>
<proteinExistence type="inferred from homology"/>
<keyword evidence="2 4" id="KW-0285">Flavoprotein</keyword>
<comment type="similarity">
    <text evidence="1 4">Belongs to the acyl-CoA dehydrogenase family.</text>
</comment>
<feature type="domain" description="Acyl-CoA oxidase/dehydrogenase middle" evidence="6">
    <location>
        <begin position="170"/>
        <end position="242"/>
    </location>
</feature>
<evidence type="ECO:0000256" key="2">
    <source>
        <dbReference type="ARBA" id="ARBA00022630"/>
    </source>
</evidence>
<gene>
    <name evidence="8" type="ORF">ACFFIA_28355</name>
</gene>
<dbReference type="PANTHER" id="PTHR42803:SF3">
    <property type="entry name" value="ACYL-COA DEHYDROGENASE-RELATED"/>
    <property type="match status" value="1"/>
</dbReference>
<sequence>MTTTPVRQTSHLLSRRDLDFMLYEWLHVVDLTTRSRFQEHSAETFSAVLDLSEQLAVRKFAPHNREGDLREPVVGSEGRVELIPAVREAIDAYIAAGLQAASFDHAYGGMRLPVTVQKASSLWFTAANASTTGYLFLASAAANLLVAHADADMVDRYARPMIEGRFFGTMCLSEPEAGSSLADITTRAKLQDDGTYRVRGTKMWISAGDHELGENIIHLVLARTGGTGSGIKGISLFAVPKYLVESDGSIGERNDVVLLGLNHKMGNRGTTNTVLGFGDGTHRPRGEAGAVGYLIGAEGNGLACMFHMMNEARIAVGSGAVSLGYTGYLKSLAYAKTRLQGRRAGEQNPSSPRVPIIEHADVRRMLLAQKSYVEGSLALILYCARLVDEQASAPDEAERDRARMLLDVLTPIAKSFPAQWCLAANDLAIQVHGGYGYTRDFDVEQHYRDNRLNQIHEGTHGVQGLDLLGRKVRVNGGRAFRMLIDSMRQTALSARGRDGEPAVLAELLERRIDRLVVTTETLSRSADREAAMANSSVYLEAMGHVVIAWLWLEQVVVAAGKVDDFYNGKRAAARYFFHYELPRTDHQFDLLCRCDRTTLDLDPEWL</sequence>
<evidence type="ECO:0000256" key="3">
    <source>
        <dbReference type="ARBA" id="ARBA00022827"/>
    </source>
</evidence>
<feature type="domain" description="Acyl-CoA dehydrogenase/oxidase C-terminal" evidence="5">
    <location>
        <begin position="299"/>
        <end position="465"/>
    </location>
</feature>
<dbReference type="EMBL" id="JBHLUH010000060">
    <property type="protein sequence ID" value="MFC0531565.1"/>
    <property type="molecule type" value="Genomic_DNA"/>
</dbReference>
<dbReference type="Gene3D" id="2.40.110.20">
    <property type="match status" value="1"/>
</dbReference>
<dbReference type="SUPFAM" id="SSF47203">
    <property type="entry name" value="Acyl-CoA dehydrogenase C-terminal domain-like"/>
    <property type="match status" value="1"/>
</dbReference>
<keyword evidence="4 8" id="KW-0560">Oxidoreductase</keyword>
<dbReference type="SUPFAM" id="SSF56645">
    <property type="entry name" value="Acyl-CoA dehydrogenase NM domain-like"/>
    <property type="match status" value="1"/>
</dbReference>
<comment type="cofactor">
    <cofactor evidence="4">
        <name>FAD</name>
        <dbReference type="ChEBI" id="CHEBI:57692"/>
    </cofactor>
</comment>
<evidence type="ECO:0000313" key="9">
    <source>
        <dbReference type="Proteomes" id="UP001589867"/>
    </source>
</evidence>
<dbReference type="InterPro" id="IPR025878">
    <property type="entry name" value="Acyl-CoA_dh-like_C_dom"/>
</dbReference>